<keyword evidence="2" id="KW-1185">Reference proteome</keyword>
<dbReference type="AlphaFoldDB" id="A0A1G6RGJ6"/>
<sequence length="312" mass="35299">MNAGKASDPNKENIQLVFCSNKGEIISSLVNFRPDNKGWERIHGVFGDGENLYISFHSYGANGDIFGIKKLSKNGDCVDFKYTAEQLKANTVIPTSNTDQLICSRKELGSLADKPAFRWGVQGFEMQGVQKTNTKLYIWGQSVYNVSDPTFNGPGMPPSVRYYAEGFVFVYNSVTLAFEKMFMMNLPCSKLESNFNLIASENDDLEFFIPVQATETKDYAKTIVETNLSRGERYDNNYKRLMNPLFVTINGSEGKFQFFKDIYTLDLEKGLIKCKDGSRYIVGFDAFAGEDRDDSGELNYENKHFIHITPVK</sequence>
<proteinExistence type="predicted"/>
<organism evidence="1 2">
    <name type="scientific">Williamwhitmania taraxaci</name>
    <dbReference type="NCBI Taxonomy" id="1640674"/>
    <lineage>
        <taxon>Bacteria</taxon>
        <taxon>Pseudomonadati</taxon>
        <taxon>Bacteroidota</taxon>
        <taxon>Bacteroidia</taxon>
        <taxon>Bacteroidales</taxon>
        <taxon>Williamwhitmaniaceae</taxon>
        <taxon>Williamwhitmania</taxon>
    </lineage>
</organism>
<protein>
    <submittedName>
        <fullName evidence="1">Uncharacterized protein</fullName>
    </submittedName>
</protein>
<dbReference type="Proteomes" id="UP000199452">
    <property type="component" value="Unassembled WGS sequence"/>
</dbReference>
<name>A0A1G6RGJ6_9BACT</name>
<dbReference type="RefSeq" id="WP_092440443.1">
    <property type="nucleotide sequence ID" value="NZ_FMYP01000074.1"/>
</dbReference>
<reference evidence="1 2" key="1">
    <citation type="submission" date="2016-09" db="EMBL/GenBank/DDBJ databases">
        <authorList>
            <person name="Capua I."/>
            <person name="De Benedictis P."/>
            <person name="Joannis T."/>
            <person name="Lombin L.H."/>
            <person name="Cattoli G."/>
        </authorList>
    </citation>
    <scope>NUCLEOTIDE SEQUENCE [LARGE SCALE GENOMIC DNA]</scope>
    <source>
        <strain evidence="1 2">A7P-90m</strain>
    </source>
</reference>
<dbReference type="EMBL" id="FMYP01000074">
    <property type="protein sequence ID" value="SDD03571.1"/>
    <property type="molecule type" value="Genomic_DNA"/>
</dbReference>
<evidence type="ECO:0000313" key="1">
    <source>
        <dbReference type="EMBL" id="SDD03571.1"/>
    </source>
</evidence>
<evidence type="ECO:0000313" key="2">
    <source>
        <dbReference type="Proteomes" id="UP000199452"/>
    </source>
</evidence>
<accession>A0A1G6RGJ6</accession>
<gene>
    <name evidence="1" type="ORF">SAMN05216323_107411</name>
</gene>